<dbReference type="RefSeq" id="WP_344893655.1">
    <property type="nucleotide sequence ID" value="NZ_BAAAZP010000211.1"/>
</dbReference>
<gene>
    <name evidence="1" type="ORF">GCM10022224_090280</name>
</gene>
<dbReference type="SUPFAM" id="SSF56281">
    <property type="entry name" value="Metallo-hydrolase/oxidoreductase"/>
    <property type="match status" value="1"/>
</dbReference>
<dbReference type="InterPro" id="IPR036866">
    <property type="entry name" value="RibonucZ/Hydroxyglut_hydro"/>
</dbReference>
<sequence length="108" mass="11703">MRAALPDLEWIVPGHGPIGDGPTALAELIAYLERLEAEVSAAVAAGRTLDETYAVCTDPWARGLPESLTTALAAYGLPRDAVHTGFRELARHLHRLNVLVTYRMHSTS</sequence>
<dbReference type="Gene3D" id="3.60.15.10">
    <property type="entry name" value="Ribonuclease Z/Hydroxyacylglutathione hydrolase-like"/>
    <property type="match status" value="1"/>
</dbReference>
<organism evidence="1 2">
    <name type="scientific">Nonomuraea antimicrobica</name>
    <dbReference type="NCBI Taxonomy" id="561173"/>
    <lineage>
        <taxon>Bacteria</taxon>
        <taxon>Bacillati</taxon>
        <taxon>Actinomycetota</taxon>
        <taxon>Actinomycetes</taxon>
        <taxon>Streptosporangiales</taxon>
        <taxon>Streptosporangiaceae</taxon>
        <taxon>Nonomuraea</taxon>
    </lineage>
</organism>
<comment type="caution">
    <text evidence="1">The sequence shown here is derived from an EMBL/GenBank/DDBJ whole genome shotgun (WGS) entry which is preliminary data.</text>
</comment>
<evidence type="ECO:0000313" key="1">
    <source>
        <dbReference type="EMBL" id="GAA3710780.1"/>
    </source>
</evidence>
<dbReference type="EMBL" id="BAAAZP010000211">
    <property type="protein sequence ID" value="GAA3710780.1"/>
    <property type="molecule type" value="Genomic_DNA"/>
</dbReference>
<dbReference type="Proteomes" id="UP001500902">
    <property type="component" value="Unassembled WGS sequence"/>
</dbReference>
<keyword evidence="2" id="KW-1185">Reference proteome</keyword>
<reference evidence="2" key="1">
    <citation type="journal article" date="2019" name="Int. J. Syst. Evol. Microbiol.">
        <title>The Global Catalogue of Microorganisms (GCM) 10K type strain sequencing project: providing services to taxonomists for standard genome sequencing and annotation.</title>
        <authorList>
            <consortium name="The Broad Institute Genomics Platform"/>
            <consortium name="The Broad Institute Genome Sequencing Center for Infectious Disease"/>
            <person name="Wu L."/>
            <person name="Ma J."/>
        </authorList>
    </citation>
    <scope>NUCLEOTIDE SEQUENCE [LARGE SCALE GENOMIC DNA]</scope>
    <source>
        <strain evidence="2">JCM 16904</strain>
    </source>
</reference>
<accession>A0ABP7DWZ6</accession>
<evidence type="ECO:0000313" key="2">
    <source>
        <dbReference type="Proteomes" id="UP001500902"/>
    </source>
</evidence>
<proteinExistence type="predicted"/>
<name>A0ABP7DWZ6_9ACTN</name>
<protein>
    <submittedName>
        <fullName evidence="1">Uncharacterized protein</fullName>
    </submittedName>
</protein>